<protein>
    <submittedName>
        <fullName evidence="1">Uncharacterized protein</fullName>
    </submittedName>
</protein>
<accession>A0AA37TAN3</accession>
<dbReference type="RefSeq" id="WP_232593167.1">
    <property type="nucleotide sequence ID" value="NZ_BSPD01000056.1"/>
</dbReference>
<gene>
    <name evidence="1" type="ORF">GCM10007877_22760</name>
</gene>
<evidence type="ECO:0000313" key="1">
    <source>
        <dbReference type="EMBL" id="GLS26560.1"/>
    </source>
</evidence>
<dbReference type="EMBL" id="BSPD01000056">
    <property type="protein sequence ID" value="GLS26560.1"/>
    <property type="molecule type" value="Genomic_DNA"/>
</dbReference>
<name>A0AA37TAN3_9GAMM</name>
<comment type="caution">
    <text evidence="1">The sequence shown here is derived from an EMBL/GenBank/DDBJ whole genome shotgun (WGS) entry which is preliminary data.</text>
</comment>
<proteinExistence type="predicted"/>
<sequence length="394" mass="44143">MTSPNFLKAAYQAGFKDNNNGNIVDNGGSYALLHPTTDGRSGRKVFIDLSLAPKFGELKEDELFKVFHELTKLKAVAGNINSYTSQRHAGSHISVFGITHVTYEIIQQEVNGNPGGVYITDIDIGRFGDDNPGVYHVRLENRHDWVVTNRKKPIRKVKTKVAAINGFCDGITQAAQEVMPPILGKAFSYSDFDNGVNIRQEKEYSLFFNPPVMYSKGEPYNCNSVNSHVAMNSLRETLVNSDEKILWGVLGDGAHLLYEALRFMPEGKRLGNHTVLFLNPSKDLTEILPLMRRHNMKLHMDVQKIQENDQIAIKAQFDNQKKLQNELRKWPGFEKKAAALYQQNLSMRNKVMSTFTGAFGWASGAASAVSAGMYIALYTSRCGYGWNGSGFFWL</sequence>
<keyword evidence="2" id="KW-1185">Reference proteome</keyword>
<evidence type="ECO:0000313" key="2">
    <source>
        <dbReference type="Proteomes" id="UP001156870"/>
    </source>
</evidence>
<reference evidence="1 2" key="1">
    <citation type="journal article" date="2014" name="Int. J. Syst. Evol. Microbiol.">
        <title>Complete genome sequence of Corynebacterium casei LMG S-19264T (=DSM 44701T), isolated from a smear-ripened cheese.</title>
        <authorList>
            <consortium name="US DOE Joint Genome Institute (JGI-PGF)"/>
            <person name="Walter F."/>
            <person name="Albersmeier A."/>
            <person name="Kalinowski J."/>
            <person name="Ruckert C."/>
        </authorList>
    </citation>
    <scope>NUCLEOTIDE SEQUENCE [LARGE SCALE GENOMIC DNA]</scope>
    <source>
        <strain evidence="1 2">NBRC 110095</strain>
    </source>
</reference>
<organism evidence="1 2">
    <name type="scientific">Marinibactrum halimedae</name>
    <dbReference type="NCBI Taxonomy" id="1444977"/>
    <lineage>
        <taxon>Bacteria</taxon>
        <taxon>Pseudomonadati</taxon>
        <taxon>Pseudomonadota</taxon>
        <taxon>Gammaproteobacteria</taxon>
        <taxon>Cellvibrionales</taxon>
        <taxon>Cellvibrionaceae</taxon>
        <taxon>Marinibactrum</taxon>
    </lineage>
</organism>
<dbReference type="Proteomes" id="UP001156870">
    <property type="component" value="Unassembled WGS sequence"/>
</dbReference>
<dbReference type="AlphaFoldDB" id="A0AA37TAN3"/>